<keyword evidence="3" id="KW-0949">S-adenosyl-L-methionine</keyword>
<reference evidence="5" key="1">
    <citation type="journal article" date="2022" name="New Phytol.">
        <title>Evolutionary transition to the ectomycorrhizal habit in the genomes of a hyperdiverse lineage of mushroom-forming fungi.</title>
        <authorList>
            <person name="Looney B."/>
            <person name="Miyauchi S."/>
            <person name="Morin E."/>
            <person name="Drula E."/>
            <person name="Courty P.E."/>
            <person name="Kohler A."/>
            <person name="Kuo A."/>
            <person name="LaButti K."/>
            <person name="Pangilinan J."/>
            <person name="Lipzen A."/>
            <person name="Riley R."/>
            <person name="Andreopoulos W."/>
            <person name="He G."/>
            <person name="Johnson J."/>
            <person name="Nolan M."/>
            <person name="Tritt A."/>
            <person name="Barry K.W."/>
            <person name="Grigoriev I.V."/>
            <person name="Nagy L.G."/>
            <person name="Hibbett D."/>
            <person name="Henrissat B."/>
            <person name="Matheny P.B."/>
            <person name="Labbe J."/>
            <person name="Martin F.M."/>
        </authorList>
    </citation>
    <scope>NUCLEOTIDE SEQUENCE</scope>
    <source>
        <strain evidence="5">BPL690</strain>
    </source>
</reference>
<dbReference type="PANTHER" id="PTHR35897:SF1">
    <property type="entry name" value="METHYLTRANSFERASE AUSD"/>
    <property type="match status" value="1"/>
</dbReference>
<evidence type="ECO:0000256" key="1">
    <source>
        <dbReference type="ARBA" id="ARBA00005179"/>
    </source>
</evidence>
<sequence length="267" mass="28788">PLDLALLVLDPNEEAFLKILTKIDDAQELRDHIQRVAREAYEVFPYGSIGSYTFAKAAISRLPGYADVLALGSGNGGLFLDAGCCFGVDARRAAYDGWPVDRIVATDIVPEFWDLGHKLFRSSAASFPAVFIQGDLLDLTHVTPGLPSSSLPDLTSLSSLNQLRGHVTAIHASALFHLFSEEEQQALAIALGGLLASVPGASIFGWSTGVTVAGYVEFEGVVSHPRLFCHSKSTWEALWNGVVFPKGSVKVEAHLVDFDHDVGLRLK</sequence>
<dbReference type="PANTHER" id="PTHR35897">
    <property type="entry name" value="METHYLTRANSFERASE AUSD"/>
    <property type="match status" value="1"/>
</dbReference>
<evidence type="ECO:0000256" key="3">
    <source>
        <dbReference type="ARBA" id="ARBA00022691"/>
    </source>
</evidence>
<comment type="caution">
    <text evidence="5">The sequence shown here is derived from an EMBL/GenBank/DDBJ whole genome shotgun (WGS) entry which is preliminary data.</text>
</comment>
<dbReference type="SUPFAM" id="SSF53335">
    <property type="entry name" value="S-adenosyl-L-methionine-dependent methyltransferases"/>
    <property type="match status" value="1"/>
</dbReference>
<gene>
    <name evidence="5" type="ORF">B0F90DRAFT_1560911</name>
</gene>
<keyword evidence="6" id="KW-1185">Reference proteome</keyword>
<dbReference type="InterPro" id="IPR051654">
    <property type="entry name" value="Meroterpenoid_MTases"/>
</dbReference>
<evidence type="ECO:0000313" key="5">
    <source>
        <dbReference type="EMBL" id="KAI0299339.1"/>
    </source>
</evidence>
<dbReference type="AlphaFoldDB" id="A0AAD4M4E6"/>
<comment type="similarity">
    <text evidence="4">Belongs to the class I-like SAM-binding methyltransferase superfamily.</text>
</comment>
<accession>A0AAD4M4E6</accession>
<feature type="non-terminal residue" evidence="5">
    <location>
        <position position="1"/>
    </location>
</feature>
<protein>
    <submittedName>
        <fullName evidence="5">Uncharacterized protein</fullName>
    </submittedName>
</protein>
<name>A0AAD4M4E6_9AGAM</name>
<feature type="non-terminal residue" evidence="5">
    <location>
        <position position="267"/>
    </location>
</feature>
<dbReference type="Proteomes" id="UP001203297">
    <property type="component" value="Unassembled WGS sequence"/>
</dbReference>
<evidence type="ECO:0000256" key="2">
    <source>
        <dbReference type="ARBA" id="ARBA00022679"/>
    </source>
</evidence>
<comment type="pathway">
    <text evidence="1">Secondary metabolite biosynthesis.</text>
</comment>
<dbReference type="GO" id="GO:0016740">
    <property type="term" value="F:transferase activity"/>
    <property type="evidence" value="ECO:0007669"/>
    <property type="project" value="UniProtKB-KW"/>
</dbReference>
<dbReference type="InterPro" id="IPR029063">
    <property type="entry name" value="SAM-dependent_MTases_sf"/>
</dbReference>
<keyword evidence="2" id="KW-0808">Transferase</keyword>
<evidence type="ECO:0000313" key="6">
    <source>
        <dbReference type="Proteomes" id="UP001203297"/>
    </source>
</evidence>
<dbReference type="Gene3D" id="3.40.50.150">
    <property type="entry name" value="Vaccinia Virus protein VP39"/>
    <property type="match status" value="1"/>
</dbReference>
<organism evidence="5 6">
    <name type="scientific">Multifurca ochricompacta</name>
    <dbReference type="NCBI Taxonomy" id="376703"/>
    <lineage>
        <taxon>Eukaryota</taxon>
        <taxon>Fungi</taxon>
        <taxon>Dikarya</taxon>
        <taxon>Basidiomycota</taxon>
        <taxon>Agaricomycotina</taxon>
        <taxon>Agaricomycetes</taxon>
        <taxon>Russulales</taxon>
        <taxon>Russulaceae</taxon>
        <taxon>Multifurca</taxon>
    </lineage>
</organism>
<evidence type="ECO:0000256" key="4">
    <source>
        <dbReference type="ARBA" id="ARBA00038314"/>
    </source>
</evidence>
<dbReference type="EMBL" id="WTXG01000023">
    <property type="protein sequence ID" value="KAI0299339.1"/>
    <property type="molecule type" value="Genomic_DNA"/>
</dbReference>
<proteinExistence type="inferred from homology"/>